<reference evidence="6" key="1">
    <citation type="journal article" date="2019" name="Int. J. Syst. Evol. Microbiol.">
        <title>The Global Catalogue of Microorganisms (GCM) 10K type strain sequencing project: providing services to taxonomists for standard genome sequencing and annotation.</title>
        <authorList>
            <consortium name="The Broad Institute Genomics Platform"/>
            <consortium name="The Broad Institute Genome Sequencing Center for Infectious Disease"/>
            <person name="Wu L."/>
            <person name="Ma J."/>
        </authorList>
    </citation>
    <scope>NUCLEOTIDE SEQUENCE [LARGE SCALE GENOMIC DNA]</scope>
    <source>
        <strain evidence="6">JCM 1490</strain>
    </source>
</reference>
<dbReference type="EC" id="3.2.1.22" evidence="4"/>
<keyword evidence="3 4" id="KW-0326">Glycosidase</keyword>
<evidence type="ECO:0000256" key="1">
    <source>
        <dbReference type="ARBA" id="ARBA00009743"/>
    </source>
</evidence>
<comment type="similarity">
    <text evidence="1 4">Belongs to the glycosyl hydrolase 27 family.</text>
</comment>
<protein>
    <recommendedName>
        <fullName evidence="4">Alpha-galactosidase</fullName>
        <ecNumber evidence="4">3.2.1.22</ecNumber>
    </recommendedName>
    <alternativeName>
        <fullName evidence="4">Melibiase</fullName>
    </alternativeName>
</protein>
<accession>A0ABW2QF87</accession>
<dbReference type="PANTHER" id="PTHR11452">
    <property type="entry name" value="ALPHA-GALACTOSIDASE/ALPHA-N-ACETYLGALACTOSAMINIDASE"/>
    <property type="match status" value="1"/>
</dbReference>
<dbReference type="InterPro" id="IPR017853">
    <property type="entry name" value="GH"/>
</dbReference>
<dbReference type="GO" id="GO:0016787">
    <property type="term" value="F:hydrolase activity"/>
    <property type="evidence" value="ECO:0007669"/>
    <property type="project" value="UniProtKB-KW"/>
</dbReference>
<evidence type="ECO:0000256" key="2">
    <source>
        <dbReference type="ARBA" id="ARBA00022801"/>
    </source>
</evidence>
<keyword evidence="4" id="KW-1015">Disulfide bond</keyword>
<organism evidence="5 6">
    <name type="scientific">Georgenia alba</name>
    <dbReference type="NCBI Taxonomy" id="2233858"/>
    <lineage>
        <taxon>Bacteria</taxon>
        <taxon>Bacillati</taxon>
        <taxon>Actinomycetota</taxon>
        <taxon>Actinomycetes</taxon>
        <taxon>Micrococcales</taxon>
        <taxon>Bogoriellaceae</taxon>
        <taxon>Georgenia</taxon>
    </lineage>
</organism>
<evidence type="ECO:0000313" key="5">
    <source>
        <dbReference type="EMBL" id="MFC7406627.1"/>
    </source>
</evidence>
<name>A0ABW2QF87_9MICO</name>
<keyword evidence="6" id="KW-1185">Reference proteome</keyword>
<proteinExistence type="inferred from homology"/>
<sequence>MTEDAAAAASPPMGWNSWDCFGTTVTEAEVLANAEVLRDRLLPYGWDTVVVDIAWYDPTARAHGYNRDAPVVLDAFGRQLPAVNRFPSAADGAGFGPLADAVHDMGLRFGVHVMRGIPRRAVEEDLPIQGTEWTASQVADRGTVCPWNHDNYGLDHDHPGAQAYYDGQVAQLAAWGVDYLKVDDMLAPYHDREIEAYARAVERSGRAIVLSLSPGTHLSTRHLDHLRGHAQMWRISDDLWDRWEDVHAQFARLARWAPLQRPGGWADADMLPLGRIGLRAERGDPRESRLTRAEQRSLLTLWAMGRSPLMVGADLPTTDEETLGMLANPALREVLAGSTDNAELVREPIDDGEQIVWAARATDRERHYVAVFWTGGEARTLSVALGSVVGAEAARRDWTATDLWDPAAEPQPLERDGRLALEVPAHGVRWLALDP</sequence>
<dbReference type="EMBL" id="JBHTCQ010000004">
    <property type="protein sequence ID" value="MFC7406627.1"/>
    <property type="molecule type" value="Genomic_DNA"/>
</dbReference>
<dbReference type="SUPFAM" id="SSF51445">
    <property type="entry name" value="(Trans)glycosidases"/>
    <property type="match status" value="1"/>
</dbReference>
<evidence type="ECO:0000256" key="4">
    <source>
        <dbReference type="RuleBase" id="RU361168"/>
    </source>
</evidence>
<comment type="caution">
    <text evidence="5">The sequence shown here is derived from an EMBL/GenBank/DDBJ whole genome shotgun (WGS) entry which is preliminary data.</text>
</comment>
<dbReference type="Gene3D" id="2.60.40.1180">
    <property type="entry name" value="Golgi alpha-mannosidase II"/>
    <property type="match status" value="1"/>
</dbReference>
<dbReference type="RefSeq" id="WP_382396166.1">
    <property type="nucleotide sequence ID" value="NZ_JBHTCQ010000004.1"/>
</dbReference>
<dbReference type="InterPro" id="IPR002241">
    <property type="entry name" value="Glyco_hydro_27"/>
</dbReference>
<evidence type="ECO:0000256" key="3">
    <source>
        <dbReference type="ARBA" id="ARBA00023295"/>
    </source>
</evidence>
<dbReference type="InterPro" id="IPR013780">
    <property type="entry name" value="Glyco_hydro_b"/>
</dbReference>
<dbReference type="CDD" id="cd14792">
    <property type="entry name" value="GH27"/>
    <property type="match status" value="1"/>
</dbReference>
<dbReference type="Gene3D" id="3.20.20.70">
    <property type="entry name" value="Aldolase class I"/>
    <property type="match status" value="1"/>
</dbReference>
<evidence type="ECO:0000313" key="6">
    <source>
        <dbReference type="Proteomes" id="UP001596455"/>
    </source>
</evidence>
<dbReference type="InterPro" id="IPR013785">
    <property type="entry name" value="Aldolase_TIM"/>
</dbReference>
<dbReference type="Pfam" id="PF16499">
    <property type="entry name" value="Melibiase_2"/>
    <property type="match status" value="1"/>
</dbReference>
<dbReference type="PANTHER" id="PTHR11452:SF42">
    <property type="entry name" value="ALPHA-GALACTOSIDASE"/>
    <property type="match status" value="1"/>
</dbReference>
<comment type="catalytic activity">
    <reaction evidence="4">
        <text>Hydrolysis of terminal, non-reducing alpha-D-galactose residues in alpha-D-galactosides, including galactose oligosaccharides, galactomannans and galactolipids.</text>
        <dbReference type="EC" id="3.2.1.22"/>
    </reaction>
</comment>
<keyword evidence="2 4" id="KW-0378">Hydrolase</keyword>
<dbReference type="Proteomes" id="UP001596455">
    <property type="component" value="Unassembled WGS sequence"/>
</dbReference>
<gene>
    <name evidence="5" type="ORF">ACFQQL_16025</name>
</gene>
<dbReference type="PRINTS" id="PR00740">
    <property type="entry name" value="GLHYDRLASE27"/>
</dbReference>